<dbReference type="AlphaFoldDB" id="A0A2G1BST8"/>
<dbReference type="CDD" id="cd05233">
    <property type="entry name" value="SDR_c"/>
    <property type="match status" value="1"/>
</dbReference>
<organism evidence="2 3">
    <name type="scientific">Tenacibaculum discolor</name>
    <dbReference type="NCBI Taxonomy" id="361581"/>
    <lineage>
        <taxon>Bacteria</taxon>
        <taxon>Pseudomonadati</taxon>
        <taxon>Bacteroidota</taxon>
        <taxon>Flavobacteriia</taxon>
        <taxon>Flavobacteriales</taxon>
        <taxon>Flavobacteriaceae</taxon>
        <taxon>Tenacibaculum</taxon>
    </lineage>
</organism>
<dbReference type="RefSeq" id="WP_099215954.1">
    <property type="nucleotide sequence ID" value="NZ_PDUU01000009.1"/>
</dbReference>
<accession>A0A2G1BST8</accession>
<dbReference type="InterPro" id="IPR002347">
    <property type="entry name" value="SDR_fam"/>
</dbReference>
<reference evidence="2 3" key="1">
    <citation type="journal article" date="2016" name="Nat. Commun.">
        <title>Microbial interactions lead to rapid micro-scale successions on model marine particles.</title>
        <authorList>
            <person name="Datta M.S."/>
            <person name="Sliwerska E."/>
            <person name="Gore J."/>
            <person name="Polz M.F."/>
            <person name="Cordero O.X."/>
        </authorList>
    </citation>
    <scope>NUCLEOTIDE SEQUENCE [LARGE SCALE GENOMIC DNA]</scope>
    <source>
        <strain evidence="2 3">4G03</strain>
    </source>
</reference>
<comment type="caution">
    <text evidence="2">The sequence shown here is derived from an EMBL/GenBank/DDBJ whole genome shotgun (WGS) entry which is preliminary data.</text>
</comment>
<proteinExistence type="inferred from homology"/>
<comment type="similarity">
    <text evidence="1">Belongs to the short-chain dehydrogenases/reductases (SDR) family.</text>
</comment>
<dbReference type="SUPFAM" id="SSF51735">
    <property type="entry name" value="NAD(P)-binding Rossmann-fold domains"/>
    <property type="match status" value="1"/>
</dbReference>
<protein>
    <submittedName>
        <fullName evidence="2">Short-chain dehydrogenase</fullName>
    </submittedName>
</protein>
<evidence type="ECO:0000313" key="3">
    <source>
        <dbReference type="Proteomes" id="UP000222163"/>
    </source>
</evidence>
<gene>
    <name evidence="2" type="ORF">CSC81_11845</name>
</gene>
<dbReference type="Proteomes" id="UP000222163">
    <property type="component" value="Unassembled WGS sequence"/>
</dbReference>
<name>A0A2G1BST8_9FLAO</name>
<dbReference type="PANTHER" id="PTHR43975:SF2">
    <property type="entry name" value="EG:BACR7A4.14 PROTEIN-RELATED"/>
    <property type="match status" value="1"/>
</dbReference>
<dbReference type="PRINTS" id="PR00081">
    <property type="entry name" value="GDHRDH"/>
</dbReference>
<dbReference type="PROSITE" id="PS51257">
    <property type="entry name" value="PROKAR_LIPOPROTEIN"/>
    <property type="match status" value="1"/>
</dbReference>
<dbReference type="EMBL" id="PDUU01000009">
    <property type="protein sequence ID" value="PHN97097.1"/>
    <property type="molecule type" value="Genomic_DNA"/>
</dbReference>
<dbReference type="FunFam" id="3.40.50.720:FF:000084">
    <property type="entry name" value="Short-chain dehydrogenase reductase"/>
    <property type="match status" value="1"/>
</dbReference>
<sequence>MMNNKIIVITGGTSGIGFACAEYLLSLNYRVIITGRTKENLDKAVADLGNNSVGILSDTSSLVEIDNLVAKVKNEFGKIDGLFVNAGIFKASSFEETSEQLFDETMNINFKGAFFTVQKFIPILKKPSSVVLNTSIVVFKSFSNTSVYTASKAALESIARVLNIELADKGIRANVVSPGVTESPIQKKSGMSDEAIDNLLEHFSSTSPIGRIVQPTDIAPIVEFLLSDKSQVLRNEKIIVDGGTSL</sequence>
<dbReference type="Gene3D" id="3.40.50.720">
    <property type="entry name" value="NAD(P)-binding Rossmann-like Domain"/>
    <property type="match status" value="1"/>
</dbReference>
<dbReference type="Pfam" id="PF13561">
    <property type="entry name" value="adh_short_C2"/>
    <property type="match status" value="1"/>
</dbReference>
<dbReference type="InterPro" id="IPR036291">
    <property type="entry name" value="NAD(P)-bd_dom_sf"/>
</dbReference>
<evidence type="ECO:0000313" key="2">
    <source>
        <dbReference type="EMBL" id="PHN97097.1"/>
    </source>
</evidence>
<dbReference type="PANTHER" id="PTHR43975">
    <property type="entry name" value="ZGC:101858"/>
    <property type="match status" value="1"/>
</dbReference>
<evidence type="ECO:0000256" key="1">
    <source>
        <dbReference type="ARBA" id="ARBA00006484"/>
    </source>
</evidence>